<gene>
    <name evidence="1" type="ORF">HDA43_000672</name>
</gene>
<evidence type="ECO:0000313" key="2">
    <source>
        <dbReference type="Proteomes" id="UP000576393"/>
    </source>
</evidence>
<proteinExistence type="predicted"/>
<sequence length="73" mass="7550">MADDHPDASPGVSGGAAAVLLRAGRLLSRGAHSRDLGDVSYRGGRDAELFHRARDPKALGTAAVRRGWTGNGV</sequence>
<evidence type="ECO:0000313" key="1">
    <source>
        <dbReference type="EMBL" id="NYF38513.1"/>
    </source>
</evidence>
<comment type="caution">
    <text evidence="1">The sequence shown here is derived from an EMBL/GenBank/DDBJ whole genome shotgun (WGS) entry which is preliminary data.</text>
</comment>
<dbReference type="Proteomes" id="UP000576393">
    <property type="component" value="Unassembled WGS sequence"/>
</dbReference>
<name>A0A852UTC2_9ACTN</name>
<organism evidence="1 2">
    <name type="scientific">Streptosporangium sandarakinum</name>
    <dbReference type="NCBI Taxonomy" id="1260955"/>
    <lineage>
        <taxon>Bacteria</taxon>
        <taxon>Bacillati</taxon>
        <taxon>Actinomycetota</taxon>
        <taxon>Actinomycetes</taxon>
        <taxon>Streptosporangiales</taxon>
        <taxon>Streptosporangiaceae</taxon>
        <taxon>Streptosporangium</taxon>
    </lineage>
</organism>
<dbReference type="AlphaFoldDB" id="A0A852UTC2"/>
<dbReference type="RefSeq" id="WP_179818245.1">
    <property type="nucleotide sequence ID" value="NZ_JACCCO010000001.1"/>
</dbReference>
<keyword evidence="2" id="KW-1185">Reference proteome</keyword>
<protein>
    <submittedName>
        <fullName evidence="1">Uncharacterized protein</fullName>
    </submittedName>
</protein>
<reference evidence="1 2" key="1">
    <citation type="submission" date="2020-07" db="EMBL/GenBank/DDBJ databases">
        <title>Sequencing the genomes of 1000 actinobacteria strains.</title>
        <authorList>
            <person name="Klenk H.-P."/>
        </authorList>
    </citation>
    <scope>NUCLEOTIDE SEQUENCE [LARGE SCALE GENOMIC DNA]</scope>
    <source>
        <strain evidence="1 2">DSM 45763</strain>
    </source>
</reference>
<dbReference type="EMBL" id="JACCCO010000001">
    <property type="protein sequence ID" value="NYF38513.1"/>
    <property type="molecule type" value="Genomic_DNA"/>
</dbReference>
<accession>A0A852UTC2</accession>